<feature type="transmembrane region" description="Helical" evidence="1">
    <location>
        <begin position="51"/>
        <end position="72"/>
    </location>
</feature>
<evidence type="ECO:0000313" key="2">
    <source>
        <dbReference type="EMBL" id="RQX10892.1"/>
    </source>
</evidence>
<feature type="transmembrane region" description="Helical" evidence="1">
    <location>
        <begin position="20"/>
        <end position="39"/>
    </location>
</feature>
<evidence type="ECO:0000313" key="3">
    <source>
        <dbReference type="Proteomes" id="UP000266889"/>
    </source>
</evidence>
<feature type="transmembrane region" description="Helical" evidence="1">
    <location>
        <begin position="138"/>
        <end position="158"/>
    </location>
</feature>
<proteinExistence type="predicted"/>
<keyword evidence="1" id="KW-1133">Transmembrane helix</keyword>
<feature type="transmembrane region" description="Helical" evidence="1">
    <location>
        <begin position="100"/>
        <end position="126"/>
    </location>
</feature>
<reference evidence="2 3" key="1">
    <citation type="submission" date="2018-05" db="EMBL/GenBank/DDBJ databases">
        <title>Micromonospora from Atacama Desert.</title>
        <authorList>
            <person name="Carro L."/>
            <person name="Goodfellow M."/>
            <person name="Klenk H.-P."/>
        </authorList>
    </citation>
    <scope>NUCLEOTIDE SEQUENCE [LARGE SCALE GENOMIC DNA]</scope>
    <source>
        <strain evidence="2 3">LB32</strain>
    </source>
</reference>
<dbReference type="AlphaFoldDB" id="A0A3N9XDE7"/>
<organism evidence="2 3">
    <name type="scientific">Micromonospora arida</name>
    <dbReference type="NCBI Taxonomy" id="2203715"/>
    <lineage>
        <taxon>Bacteria</taxon>
        <taxon>Bacillati</taxon>
        <taxon>Actinomycetota</taxon>
        <taxon>Actinomycetes</taxon>
        <taxon>Micromonosporales</taxon>
        <taxon>Micromonosporaceae</taxon>
        <taxon>Micromonospora</taxon>
    </lineage>
</organism>
<feature type="transmembrane region" description="Helical" evidence="1">
    <location>
        <begin position="274"/>
        <end position="294"/>
    </location>
</feature>
<feature type="transmembrane region" description="Helical" evidence="1">
    <location>
        <begin position="164"/>
        <end position="182"/>
    </location>
</feature>
<feature type="transmembrane region" description="Helical" evidence="1">
    <location>
        <begin position="352"/>
        <end position="376"/>
    </location>
</feature>
<name>A0A3N9XDE7_9ACTN</name>
<feature type="transmembrane region" description="Helical" evidence="1">
    <location>
        <begin position="382"/>
        <end position="401"/>
    </location>
</feature>
<dbReference type="Proteomes" id="UP000266889">
    <property type="component" value="Unassembled WGS sequence"/>
</dbReference>
<keyword evidence="3" id="KW-1185">Reference proteome</keyword>
<evidence type="ECO:0000256" key="1">
    <source>
        <dbReference type="SAM" id="Phobius"/>
    </source>
</evidence>
<protein>
    <submittedName>
        <fullName evidence="2">Uncharacterized protein</fullName>
    </submittedName>
</protein>
<comment type="caution">
    <text evidence="2">The sequence shown here is derived from an EMBL/GenBank/DDBJ whole genome shotgun (WGS) entry which is preliminary data.</text>
</comment>
<gene>
    <name evidence="2" type="ORF">DLJ58_10265</name>
</gene>
<feature type="transmembrane region" description="Helical" evidence="1">
    <location>
        <begin position="408"/>
        <end position="431"/>
    </location>
</feature>
<keyword evidence="1" id="KW-0812">Transmembrane</keyword>
<feature type="transmembrane region" description="Helical" evidence="1">
    <location>
        <begin position="437"/>
        <end position="456"/>
    </location>
</feature>
<keyword evidence="1" id="KW-0472">Membrane</keyword>
<feature type="transmembrane region" description="Helical" evidence="1">
    <location>
        <begin position="300"/>
        <end position="319"/>
    </location>
</feature>
<dbReference type="EMBL" id="QGSY01000148">
    <property type="protein sequence ID" value="RQX10892.1"/>
    <property type="molecule type" value="Genomic_DNA"/>
</dbReference>
<sequence>MAMVLWLGELRVQRLLSRRPSVAIAQLVPIALILVFLGLRVNHALAAGHLALANVAVLSVVGTFLVFANVIITGEEGQARVQDIRAWTQPLPVSHQQLRVLLLVVGVLRGSLFTVTLVGTAATGAFLARDSWFNQAEIVISALVLPLLPVAAGLWVGARRSGPVSPGFVTVPLGVATIATAVPLPDPHGALAVVARVLAAPGVTLLGGTDPATAVAVLLVWTATAGWFLTRLDRAVHTTTVGARLPLAGRLGTGPVGRRVGADLVLHRLRPRDVAEVVLLAAALGAVAALALAAADDGPLPATVLTVTGLALPASTLGYRQVRAGTVLDVPTLEWISTLPLPPGTLAWRRHLVATAGAAVAVAVFLAVLLAITAVGLPGPCLAMIVLSPLVLTGWFALSANARGGRRILAYLALSALTGLRLITAAVLVVIGCPPSVAVTLLALDLGIALAGHLLVRHQTRSFR</sequence>
<accession>A0A3N9XDE7</accession>